<dbReference type="Gene3D" id="3.40.50.1820">
    <property type="entry name" value="alpha/beta hydrolase"/>
    <property type="match status" value="1"/>
</dbReference>
<evidence type="ECO:0000256" key="1">
    <source>
        <dbReference type="ARBA" id="ARBA00005622"/>
    </source>
</evidence>
<comment type="caution">
    <text evidence="4">The sequence shown here is derived from an EMBL/GenBank/DDBJ whole genome shotgun (WGS) entry which is preliminary data.</text>
</comment>
<comment type="similarity">
    <text evidence="1">Belongs to the esterase D family.</text>
</comment>
<dbReference type="InterPro" id="IPR052558">
    <property type="entry name" value="Siderophore_Hydrolase_D"/>
</dbReference>
<evidence type="ECO:0000256" key="3">
    <source>
        <dbReference type="SAM" id="SignalP"/>
    </source>
</evidence>
<sequence>MNIKLFFTRNARAACRLGALFFTCFYTTGAWCQPDMRPSGPNIADKGSAFYHFRVSTLDSADGQRHYKIWTGIPNKKAPPAGFPVMYLLDGNAVMDRLSEGLLQTLSAQNPPVIVAVGYQTTLPFDLAARTYDYTPPDGEKSARPGGRKGGGDAIFRRLLEEKIAPQAERGLKINSAGRGLWGHSLGGVFTLNAWLSSSFFHFYYPTSPTLNRQYDGVLAKLAKVEASRFCAKSLYVSEGDGQPGNNPHAPAAEVQDRVRATLASLRQAGLSAAYWSWPELSHGQTFDAGFRQALRHLAQHGEERGACRQAE</sequence>
<feature type="chain" id="PRO_5045218043" evidence="3">
    <location>
        <begin position="33"/>
        <end position="312"/>
    </location>
</feature>
<dbReference type="EMBL" id="JBGFFX010000011">
    <property type="protein sequence ID" value="MEY8772080.1"/>
    <property type="molecule type" value="Genomic_DNA"/>
</dbReference>
<dbReference type="SUPFAM" id="SSF53474">
    <property type="entry name" value="alpha/beta-Hydrolases"/>
    <property type="match status" value="1"/>
</dbReference>
<reference evidence="4 5" key="1">
    <citation type="submission" date="2024-07" db="EMBL/GenBank/DDBJ databases">
        <authorList>
            <person name="Hebao G."/>
        </authorList>
    </citation>
    <scope>NUCLEOTIDE SEQUENCE [LARGE SCALE GENOMIC DNA]</scope>
    <source>
        <strain evidence="4 5">ACCC 02193</strain>
    </source>
</reference>
<gene>
    <name evidence="4" type="ORF">AB6T85_16885</name>
</gene>
<dbReference type="InterPro" id="IPR029058">
    <property type="entry name" value="AB_hydrolase_fold"/>
</dbReference>
<dbReference type="PANTHER" id="PTHR40841:SF2">
    <property type="entry name" value="SIDEROPHORE-DEGRADING ESTERASE (EUROFUNG)"/>
    <property type="match status" value="1"/>
</dbReference>
<accession>A0ABV4EAX4</accession>
<proteinExistence type="inferred from homology"/>
<keyword evidence="2 4" id="KW-0378">Hydrolase</keyword>
<dbReference type="RefSeq" id="WP_369896230.1">
    <property type="nucleotide sequence ID" value="NZ_JBGFFX010000011.1"/>
</dbReference>
<keyword evidence="5" id="KW-1185">Reference proteome</keyword>
<keyword evidence="3" id="KW-0732">Signal</keyword>
<protein>
    <submittedName>
        <fullName evidence="4">Alpha/beta hydrolase</fullName>
    </submittedName>
</protein>
<dbReference type="InterPro" id="IPR000801">
    <property type="entry name" value="Esterase-like"/>
</dbReference>
<dbReference type="Proteomes" id="UP001565243">
    <property type="component" value="Unassembled WGS sequence"/>
</dbReference>
<feature type="signal peptide" evidence="3">
    <location>
        <begin position="1"/>
        <end position="32"/>
    </location>
</feature>
<dbReference type="GO" id="GO:0016787">
    <property type="term" value="F:hydrolase activity"/>
    <property type="evidence" value="ECO:0007669"/>
    <property type="project" value="UniProtKB-KW"/>
</dbReference>
<dbReference type="PANTHER" id="PTHR40841">
    <property type="entry name" value="SIDEROPHORE TRIACETYLFUSARININE C ESTERASE"/>
    <property type="match status" value="1"/>
</dbReference>
<name>A0ABV4EAX4_9GAMM</name>
<organism evidence="4 5">
    <name type="scientific">Erwinia aeris</name>
    <dbReference type="NCBI Taxonomy" id="3239803"/>
    <lineage>
        <taxon>Bacteria</taxon>
        <taxon>Pseudomonadati</taxon>
        <taxon>Pseudomonadota</taxon>
        <taxon>Gammaproteobacteria</taxon>
        <taxon>Enterobacterales</taxon>
        <taxon>Erwiniaceae</taxon>
        <taxon>Erwinia</taxon>
    </lineage>
</organism>
<dbReference type="Pfam" id="PF00756">
    <property type="entry name" value="Esterase"/>
    <property type="match status" value="1"/>
</dbReference>
<evidence type="ECO:0000313" key="4">
    <source>
        <dbReference type="EMBL" id="MEY8772080.1"/>
    </source>
</evidence>
<evidence type="ECO:0000313" key="5">
    <source>
        <dbReference type="Proteomes" id="UP001565243"/>
    </source>
</evidence>
<evidence type="ECO:0000256" key="2">
    <source>
        <dbReference type="ARBA" id="ARBA00022801"/>
    </source>
</evidence>